<dbReference type="EMBL" id="AP011526">
    <property type="protein sequence ID" value="BAP61232.1"/>
    <property type="molecule type" value="Genomic_DNA"/>
</dbReference>
<dbReference type="InterPro" id="IPR009014">
    <property type="entry name" value="Transketo_C/PFOR_II"/>
</dbReference>
<comment type="subunit">
    <text evidence="1">Heterotetramer of one alpha, one beta, one delta and one gamma chain.</text>
</comment>
<dbReference type="AlphaFoldDB" id="A0A2Z5PDJ1"/>
<dbReference type="PANTHER" id="PTHR32154">
    <property type="entry name" value="PYRUVATE-FLAVODOXIN OXIDOREDUCTASE-RELATED"/>
    <property type="match status" value="1"/>
</dbReference>
<dbReference type="InterPro" id="IPR033412">
    <property type="entry name" value="PFOR_II"/>
</dbReference>
<dbReference type="SUPFAM" id="SSF52518">
    <property type="entry name" value="Thiamin diphosphate-binding fold (THDP-binding)"/>
    <property type="match status" value="1"/>
</dbReference>
<evidence type="ECO:0000313" key="10">
    <source>
        <dbReference type="EMBL" id="BAP61232.1"/>
    </source>
</evidence>
<comment type="catalytic activity">
    <reaction evidence="7">
        <text>2 oxidized [2Fe-2S]-[ferredoxin] + pyruvate + CoA = 2 reduced [2Fe-2S]-[ferredoxin] + acetyl-CoA + CO2 + H(+)</text>
        <dbReference type="Rhea" id="RHEA:12765"/>
        <dbReference type="Rhea" id="RHEA-COMP:10000"/>
        <dbReference type="Rhea" id="RHEA-COMP:10001"/>
        <dbReference type="ChEBI" id="CHEBI:15361"/>
        <dbReference type="ChEBI" id="CHEBI:15378"/>
        <dbReference type="ChEBI" id="CHEBI:16526"/>
        <dbReference type="ChEBI" id="CHEBI:33737"/>
        <dbReference type="ChEBI" id="CHEBI:33738"/>
        <dbReference type="ChEBI" id="CHEBI:57287"/>
        <dbReference type="ChEBI" id="CHEBI:57288"/>
        <dbReference type="EC" id="1.2.7.1"/>
    </reaction>
</comment>
<protein>
    <recommendedName>
        <fullName evidence="4">Pyruvate synthase subunit PorA</fullName>
        <ecNumber evidence="2">1.2.7.1</ecNumber>
    </recommendedName>
    <alternativeName>
        <fullName evidence="6">Pyruvate oxidoreductase alpha chain</fullName>
    </alternativeName>
    <alternativeName>
        <fullName evidence="5">Pyruvic-ferredoxin oxidoreductase subunit alpha</fullName>
    </alternativeName>
</protein>
<evidence type="ECO:0000256" key="5">
    <source>
        <dbReference type="ARBA" id="ARBA00044811"/>
    </source>
</evidence>
<dbReference type="CDD" id="cd07034">
    <property type="entry name" value="TPP_PYR_PFOR_IOR-alpha_like"/>
    <property type="match status" value="1"/>
</dbReference>
<dbReference type="PANTHER" id="PTHR32154:SF0">
    <property type="entry name" value="PYRUVATE-FLAVODOXIN OXIDOREDUCTASE-RELATED"/>
    <property type="match status" value="1"/>
</dbReference>
<keyword evidence="3 10" id="KW-0560">Oxidoreductase</keyword>
<dbReference type="Proteomes" id="UP000264208">
    <property type="component" value="Chromosome"/>
</dbReference>
<dbReference type="KEGG" id="mmak:MMKA1_11150"/>
<dbReference type="InterPro" id="IPR029061">
    <property type="entry name" value="THDP-binding"/>
</dbReference>
<evidence type="ECO:0000259" key="9">
    <source>
        <dbReference type="Pfam" id="PF17147"/>
    </source>
</evidence>
<reference evidence="10 11" key="1">
    <citation type="submission" date="2009-06" db="EMBL/GenBank/DDBJ databases">
        <title>Molecular Evidence for Microbiologically Influenced Corrosion from genome of Methanogen.</title>
        <authorList>
            <person name="Ito N."/>
            <person name="Tsurumaru H."/>
            <person name="Shimizu A."/>
            <person name="Harada T."/>
            <person name="Hosoyama A."/>
            <person name="Horikawa H."/>
            <person name="Wakai S."/>
            <person name="Sasaki K."/>
            <person name="Nishijima K."/>
            <person name="Ataku H."/>
            <person name="Yamazaki J."/>
            <person name="Mise M."/>
            <person name="Yamazaki S."/>
            <person name="Tanikawa S."/>
            <person name="Harayama S."/>
            <person name="Fujita N."/>
        </authorList>
    </citation>
    <scope>NUCLEOTIDE SEQUENCE [LARGE SCALE GENOMIC DNA]</scope>
    <source>
        <strain evidence="11">KA1 ( NBRC 102054)</strain>
    </source>
</reference>
<gene>
    <name evidence="10" type="primary">porA</name>
    <name evidence="10" type="ORF">MMKA1_11150</name>
</gene>
<dbReference type="Gene3D" id="3.40.50.970">
    <property type="match status" value="1"/>
</dbReference>
<evidence type="ECO:0000256" key="4">
    <source>
        <dbReference type="ARBA" id="ARBA00044787"/>
    </source>
</evidence>
<evidence type="ECO:0000256" key="2">
    <source>
        <dbReference type="ARBA" id="ARBA00012822"/>
    </source>
</evidence>
<dbReference type="InterPro" id="IPR002880">
    <property type="entry name" value="Pyrv_Fd/Flavodoxin_OxRdtase_N"/>
</dbReference>
<proteinExistence type="predicted"/>
<dbReference type="GeneID" id="41279527"/>
<dbReference type="FunFam" id="3.40.50.970:FF:000012">
    <property type="entry name" value="Pyruvate:ferredoxin (Flavodoxin) oxidoreductase"/>
    <property type="match status" value="1"/>
</dbReference>
<keyword evidence="10" id="KW-0670">Pyruvate</keyword>
<dbReference type="GO" id="GO:0006979">
    <property type="term" value="P:response to oxidative stress"/>
    <property type="evidence" value="ECO:0007669"/>
    <property type="project" value="TreeGrafter"/>
</dbReference>
<accession>A0A2Z5PDJ1</accession>
<organism evidence="10 11">
    <name type="scientific">Methanococcus maripaludis KA1</name>
    <dbReference type="NCBI Taxonomy" id="637914"/>
    <lineage>
        <taxon>Archaea</taxon>
        <taxon>Methanobacteriati</taxon>
        <taxon>Methanobacteriota</taxon>
        <taxon>Methanomada group</taxon>
        <taxon>Methanococci</taxon>
        <taxon>Methanococcales</taxon>
        <taxon>Methanococcaceae</taxon>
        <taxon>Methanococcus</taxon>
    </lineage>
</organism>
<evidence type="ECO:0000256" key="3">
    <source>
        <dbReference type="ARBA" id="ARBA00023002"/>
    </source>
</evidence>
<dbReference type="SUPFAM" id="SSF52922">
    <property type="entry name" value="TK C-terminal domain-like"/>
    <property type="match status" value="1"/>
</dbReference>
<dbReference type="GO" id="GO:0019164">
    <property type="term" value="F:pyruvate synthase activity"/>
    <property type="evidence" value="ECO:0007669"/>
    <property type="project" value="UniProtKB-EC"/>
</dbReference>
<sequence>MQGMTGHMAVATAVKNSSVDVVAAYPITPQSEIVEIIAKFIADGEMDCEYIPVESEHSALSAVIGASACGVRTFTASCGPGVALFHELIPCASGLRLPIVTAITNRSYSAPISIWSDHIDALAQRDSGAIQMFCESNQEAHDSVIMAYKICENKNVLLPAMVSLDGFILSHTVEPVNPLDNETIESFLPELDLEYKLDPESPYTLGPVGGPNIYMELKYQQEQAMENARIVMEKTFKEFEELTGRKYEFIEEYRTEDAEIVILTMGAITTTARFIVDELRKEGKKVGLIKLKVFRPFPKEELKKILSRFEKIGVIDKNISFGSGGIVAHEVKSCLYDLDSKPIVKNFIVGLGGRDVTYDDFRTIFRLLEDNNPKEITWIGVNL</sequence>
<evidence type="ECO:0000313" key="11">
    <source>
        <dbReference type="Proteomes" id="UP000264208"/>
    </source>
</evidence>
<name>A0A2Z5PDJ1_METMI</name>
<dbReference type="RefSeq" id="WP_018153870.1">
    <property type="nucleotide sequence ID" value="NZ_AP011526.1"/>
</dbReference>
<evidence type="ECO:0000256" key="7">
    <source>
        <dbReference type="ARBA" id="ARBA00049357"/>
    </source>
</evidence>
<dbReference type="Gene3D" id="3.40.50.920">
    <property type="match status" value="1"/>
</dbReference>
<dbReference type="InterPro" id="IPR050722">
    <property type="entry name" value="Pyruvate:ferred/Flavod_OxRd"/>
</dbReference>
<feature type="domain" description="Pyruvate:ferredoxin oxidoreductase core" evidence="9">
    <location>
        <begin position="258"/>
        <end position="360"/>
    </location>
</feature>
<dbReference type="Pfam" id="PF17147">
    <property type="entry name" value="PFOR_II"/>
    <property type="match status" value="1"/>
</dbReference>
<dbReference type="FunFam" id="3.40.50.920:FF:000010">
    <property type="entry name" value="Pyruvate ferredoxin oxidoreductase, alpha subunit"/>
    <property type="match status" value="1"/>
</dbReference>
<evidence type="ECO:0000256" key="6">
    <source>
        <dbReference type="ARBA" id="ARBA00044814"/>
    </source>
</evidence>
<dbReference type="EC" id="1.2.7.1" evidence="2"/>
<dbReference type="Pfam" id="PF01855">
    <property type="entry name" value="POR_N"/>
    <property type="match status" value="1"/>
</dbReference>
<feature type="domain" description="Pyruvate flavodoxin/ferredoxin oxidoreductase pyrimidine binding" evidence="8">
    <location>
        <begin position="13"/>
        <end position="236"/>
    </location>
</feature>
<evidence type="ECO:0000256" key="1">
    <source>
        <dbReference type="ARBA" id="ARBA00011595"/>
    </source>
</evidence>
<evidence type="ECO:0000259" key="8">
    <source>
        <dbReference type="Pfam" id="PF01855"/>
    </source>
</evidence>